<dbReference type="HOGENOM" id="CLU_024649_0_0_1"/>
<feature type="domain" description="F-box" evidence="2">
    <location>
        <begin position="32"/>
        <end position="77"/>
    </location>
</feature>
<organism evidence="3 4">
    <name type="scientific">Galerina marginata (strain CBS 339.88)</name>
    <dbReference type="NCBI Taxonomy" id="685588"/>
    <lineage>
        <taxon>Eukaryota</taxon>
        <taxon>Fungi</taxon>
        <taxon>Dikarya</taxon>
        <taxon>Basidiomycota</taxon>
        <taxon>Agaricomycotina</taxon>
        <taxon>Agaricomycetes</taxon>
        <taxon>Agaricomycetidae</taxon>
        <taxon>Agaricales</taxon>
        <taxon>Agaricineae</taxon>
        <taxon>Strophariaceae</taxon>
        <taxon>Galerina</taxon>
    </lineage>
</organism>
<dbReference type="STRING" id="685588.A0A067TDV9"/>
<dbReference type="InterPro" id="IPR001810">
    <property type="entry name" value="F-box_dom"/>
</dbReference>
<feature type="compositionally biased region" description="Polar residues" evidence="1">
    <location>
        <begin position="1"/>
        <end position="11"/>
    </location>
</feature>
<dbReference type="OrthoDB" id="2847287at2759"/>
<sequence length="723" mass="79015">MSVHTSLSPMSSFKRLLKPPPTVPATTMTTPRAPIERLPTSVIQEIGHQSDLRDVLHLSLCSRRLSRVLAPVLYATVELKTNKSCKTTLIAFAKRPDITQHVRRLIVRPNSVEWTDPGDEMDEGLVASLIARIAGRLGALEAFEWDGMEMPNDELWSALKTSCPHLKRIGTSIGENALNASSPLWDFNDLRQVSLKVKCHSLDWLAEGLPKTEKLPRKFWEMLLERSPRLEELAIGGSAPSPRMFDIRHVTAGRWPRLRSITLGDMVMIASTKGEEQARKDHAAFMAFFVAHPGLQCIVLQHAGGSVHFPGAFVLPASALPNVHTFGGPLKFVKTLPIPQRLRHLTLTSLHHTASSFPPTFAALQELRWLESLSIWVDLSFGIQVSSPGSFGYGGRTSGDSLRGYQKYDDVQVLKNLVVSRPGLKHLEVACFTRPTFSIREFSQVLRGASSLESFVLTKVHKSNEEDMTRCAARVVSENPNLRRFTLRTTHDSWFSPGGGRVRQLGVYEALEAVDGRSVSSSPVTRGTRADNLDNSSYAEEFGVLSSRAEISPSASASSTEVALLAHEWGQRSLMGKEHWKHFLQTVGPPKDNTPPSSWPGHAHGKKHGRSHSNSVNSSQQQVQAWKPRRASFSVVGSISAMWEGGKTGLASPRSSFSSSRSGVGAQGAQVTWAPSVQDKNSLGRSGSASTSASGSSSGSSSSDSNFGTRRGVLFGRSGRQKD</sequence>
<reference evidence="4" key="1">
    <citation type="journal article" date="2014" name="Proc. Natl. Acad. Sci. U.S.A.">
        <title>Extensive sampling of basidiomycete genomes demonstrates inadequacy of the white-rot/brown-rot paradigm for wood decay fungi.</title>
        <authorList>
            <person name="Riley R."/>
            <person name="Salamov A.A."/>
            <person name="Brown D.W."/>
            <person name="Nagy L.G."/>
            <person name="Floudas D."/>
            <person name="Held B.W."/>
            <person name="Levasseur A."/>
            <person name="Lombard V."/>
            <person name="Morin E."/>
            <person name="Otillar R."/>
            <person name="Lindquist E.A."/>
            <person name="Sun H."/>
            <person name="LaButti K.M."/>
            <person name="Schmutz J."/>
            <person name="Jabbour D."/>
            <person name="Luo H."/>
            <person name="Baker S.E."/>
            <person name="Pisabarro A.G."/>
            <person name="Walton J.D."/>
            <person name="Blanchette R.A."/>
            <person name="Henrissat B."/>
            <person name="Martin F."/>
            <person name="Cullen D."/>
            <person name="Hibbett D.S."/>
            <person name="Grigoriev I.V."/>
        </authorList>
    </citation>
    <scope>NUCLEOTIDE SEQUENCE [LARGE SCALE GENOMIC DNA]</scope>
    <source>
        <strain evidence="4">CBS 339.88</strain>
    </source>
</reference>
<dbReference type="Proteomes" id="UP000027222">
    <property type="component" value="Unassembled WGS sequence"/>
</dbReference>
<accession>A0A067TDV9</accession>
<proteinExistence type="predicted"/>
<evidence type="ECO:0000313" key="4">
    <source>
        <dbReference type="Proteomes" id="UP000027222"/>
    </source>
</evidence>
<feature type="region of interest" description="Disordered" evidence="1">
    <location>
        <begin position="585"/>
        <end position="629"/>
    </location>
</feature>
<dbReference type="AlphaFoldDB" id="A0A067TDV9"/>
<dbReference type="PROSITE" id="PS50181">
    <property type="entry name" value="FBOX"/>
    <property type="match status" value="1"/>
</dbReference>
<gene>
    <name evidence="3" type="ORF">GALMADRAFT_225310</name>
</gene>
<protein>
    <recommendedName>
        <fullName evidence="2">F-box domain-containing protein</fullName>
    </recommendedName>
</protein>
<feature type="region of interest" description="Disordered" evidence="1">
    <location>
        <begin position="668"/>
        <end position="723"/>
    </location>
</feature>
<feature type="region of interest" description="Disordered" evidence="1">
    <location>
        <begin position="1"/>
        <end position="29"/>
    </location>
</feature>
<dbReference type="EMBL" id="KL142377">
    <property type="protein sequence ID" value="KDR77173.1"/>
    <property type="molecule type" value="Genomic_DNA"/>
</dbReference>
<keyword evidence="4" id="KW-1185">Reference proteome</keyword>
<feature type="compositionally biased region" description="Polar residues" evidence="1">
    <location>
        <begin position="669"/>
        <end position="681"/>
    </location>
</feature>
<name>A0A067TDV9_GALM3</name>
<evidence type="ECO:0000259" key="2">
    <source>
        <dbReference type="PROSITE" id="PS50181"/>
    </source>
</evidence>
<feature type="compositionally biased region" description="Low complexity" evidence="1">
    <location>
        <begin position="613"/>
        <end position="624"/>
    </location>
</feature>
<feature type="compositionally biased region" description="Low complexity" evidence="1">
    <location>
        <begin position="683"/>
        <end position="705"/>
    </location>
</feature>
<evidence type="ECO:0000313" key="3">
    <source>
        <dbReference type="EMBL" id="KDR77173.1"/>
    </source>
</evidence>
<evidence type="ECO:0000256" key="1">
    <source>
        <dbReference type="SAM" id="MobiDB-lite"/>
    </source>
</evidence>